<protein>
    <submittedName>
        <fullName evidence="1">Uncharacterized protein</fullName>
    </submittedName>
</protein>
<sequence length="256" mass="29376">MGIRTHRRKRCSVCGSTCRRVHAGRPGARDADRTQLASLSLQAEPALASFQTLRFAGEEKAPKSRRHLFHPRRFQRSTSTPYSTEAMQASDFLKMVLVKRELDARASSRPREQLSASQAARHRDIEKAVGYARKRLRKKGYQNWWSWKREQERNGKQPKPQPKPASESHCSVCEKPTPTRSVEVDHAMEHASELSYRCDECGKLFARKLELEWHLRQHTGVCTLPCGLCPAQFLNGRLLSAHHTRHHGLGTSKWHR</sequence>
<keyword evidence="2" id="KW-1185">Reference proteome</keyword>
<dbReference type="Proteomes" id="UP000821865">
    <property type="component" value="Chromosome 10"/>
</dbReference>
<name>A0ACB8DLP1_DERSI</name>
<gene>
    <name evidence="1" type="ORF">HPB49_000222</name>
</gene>
<proteinExistence type="predicted"/>
<dbReference type="EMBL" id="CM023479">
    <property type="protein sequence ID" value="KAH7973367.1"/>
    <property type="molecule type" value="Genomic_DNA"/>
</dbReference>
<organism evidence="1 2">
    <name type="scientific">Dermacentor silvarum</name>
    <name type="common">Tick</name>
    <dbReference type="NCBI Taxonomy" id="543639"/>
    <lineage>
        <taxon>Eukaryota</taxon>
        <taxon>Metazoa</taxon>
        <taxon>Ecdysozoa</taxon>
        <taxon>Arthropoda</taxon>
        <taxon>Chelicerata</taxon>
        <taxon>Arachnida</taxon>
        <taxon>Acari</taxon>
        <taxon>Parasitiformes</taxon>
        <taxon>Ixodida</taxon>
        <taxon>Ixodoidea</taxon>
        <taxon>Ixodidae</taxon>
        <taxon>Rhipicephalinae</taxon>
        <taxon>Dermacentor</taxon>
    </lineage>
</organism>
<evidence type="ECO:0000313" key="1">
    <source>
        <dbReference type="EMBL" id="KAH7973367.1"/>
    </source>
</evidence>
<comment type="caution">
    <text evidence="1">The sequence shown here is derived from an EMBL/GenBank/DDBJ whole genome shotgun (WGS) entry which is preliminary data.</text>
</comment>
<evidence type="ECO:0000313" key="2">
    <source>
        <dbReference type="Proteomes" id="UP000821865"/>
    </source>
</evidence>
<accession>A0ACB8DLP1</accession>
<reference evidence="1" key="1">
    <citation type="submission" date="2020-05" db="EMBL/GenBank/DDBJ databases">
        <title>Large-scale comparative analyses of tick genomes elucidate their genetic diversity and vector capacities.</title>
        <authorList>
            <person name="Jia N."/>
            <person name="Wang J."/>
            <person name="Shi W."/>
            <person name="Du L."/>
            <person name="Sun Y."/>
            <person name="Zhan W."/>
            <person name="Jiang J."/>
            <person name="Wang Q."/>
            <person name="Zhang B."/>
            <person name="Ji P."/>
            <person name="Sakyi L.B."/>
            <person name="Cui X."/>
            <person name="Yuan T."/>
            <person name="Jiang B."/>
            <person name="Yang W."/>
            <person name="Lam T.T.-Y."/>
            <person name="Chang Q."/>
            <person name="Ding S."/>
            <person name="Wang X."/>
            <person name="Zhu J."/>
            <person name="Ruan X."/>
            <person name="Zhao L."/>
            <person name="Wei J."/>
            <person name="Que T."/>
            <person name="Du C."/>
            <person name="Cheng J."/>
            <person name="Dai P."/>
            <person name="Han X."/>
            <person name="Huang E."/>
            <person name="Gao Y."/>
            <person name="Liu J."/>
            <person name="Shao H."/>
            <person name="Ye R."/>
            <person name="Li L."/>
            <person name="Wei W."/>
            <person name="Wang X."/>
            <person name="Wang C."/>
            <person name="Yang T."/>
            <person name="Huo Q."/>
            <person name="Li W."/>
            <person name="Guo W."/>
            <person name="Chen H."/>
            <person name="Zhou L."/>
            <person name="Ni X."/>
            <person name="Tian J."/>
            <person name="Zhou Y."/>
            <person name="Sheng Y."/>
            <person name="Liu T."/>
            <person name="Pan Y."/>
            <person name="Xia L."/>
            <person name="Li J."/>
            <person name="Zhao F."/>
            <person name="Cao W."/>
        </authorList>
    </citation>
    <scope>NUCLEOTIDE SEQUENCE</scope>
    <source>
        <strain evidence="1">Dsil-2018</strain>
    </source>
</reference>